<sequence>MMPLVQLIEKIVQYQTCVLPVWLWSGLINFISYATPVLLLPRPKEQPFDFNRGLTLIMDR</sequence>
<dbReference type="AlphaFoldDB" id="A0AAG5DC68"/>
<keyword evidence="3" id="KW-1185">Reference proteome</keyword>
<reference evidence="2" key="1">
    <citation type="submission" date="2024-04" db="UniProtKB">
        <authorList>
            <consortium name="EnsemblMetazoa"/>
        </authorList>
    </citation>
    <scope>IDENTIFICATION</scope>
    <source>
        <strain evidence="2">EBRO</strain>
    </source>
</reference>
<dbReference type="Proteomes" id="UP000075880">
    <property type="component" value="Unassembled WGS sequence"/>
</dbReference>
<protein>
    <submittedName>
        <fullName evidence="2">Uncharacterized protein</fullName>
    </submittedName>
</protein>
<accession>A0AAG5DC68</accession>
<keyword evidence="1" id="KW-0812">Transmembrane</keyword>
<dbReference type="EnsemblMetazoa" id="ENSAATROPT009340">
    <property type="protein sequence ID" value="ENSAATROPP008450"/>
    <property type="gene ID" value="ENSAATROPG007605"/>
</dbReference>
<evidence type="ECO:0000256" key="1">
    <source>
        <dbReference type="SAM" id="Phobius"/>
    </source>
</evidence>
<keyword evidence="1" id="KW-0472">Membrane</keyword>
<evidence type="ECO:0000313" key="2">
    <source>
        <dbReference type="EnsemblMetazoa" id="ENSAATROPP008450"/>
    </source>
</evidence>
<proteinExistence type="predicted"/>
<keyword evidence="1" id="KW-1133">Transmembrane helix</keyword>
<organism evidence="2 3">
    <name type="scientific">Anopheles atroparvus</name>
    <name type="common">European mosquito</name>
    <dbReference type="NCBI Taxonomy" id="41427"/>
    <lineage>
        <taxon>Eukaryota</taxon>
        <taxon>Metazoa</taxon>
        <taxon>Ecdysozoa</taxon>
        <taxon>Arthropoda</taxon>
        <taxon>Hexapoda</taxon>
        <taxon>Insecta</taxon>
        <taxon>Pterygota</taxon>
        <taxon>Neoptera</taxon>
        <taxon>Endopterygota</taxon>
        <taxon>Diptera</taxon>
        <taxon>Nematocera</taxon>
        <taxon>Culicoidea</taxon>
        <taxon>Culicidae</taxon>
        <taxon>Anophelinae</taxon>
        <taxon>Anopheles</taxon>
    </lineage>
</organism>
<name>A0AAG5DC68_ANOAO</name>
<evidence type="ECO:0000313" key="3">
    <source>
        <dbReference type="Proteomes" id="UP000075880"/>
    </source>
</evidence>
<feature type="transmembrane region" description="Helical" evidence="1">
    <location>
        <begin position="20"/>
        <end position="40"/>
    </location>
</feature>